<name>A0ABV7RWF2_9RHOB</name>
<dbReference type="EMBL" id="JBHRXE010000016">
    <property type="protein sequence ID" value="MFC3569210.1"/>
    <property type="molecule type" value="Genomic_DNA"/>
</dbReference>
<evidence type="ECO:0008006" key="3">
    <source>
        <dbReference type="Google" id="ProtNLM"/>
    </source>
</evidence>
<comment type="caution">
    <text evidence="1">The sequence shown here is derived from an EMBL/GenBank/DDBJ whole genome shotgun (WGS) entry which is preliminary data.</text>
</comment>
<reference evidence="2" key="1">
    <citation type="journal article" date="2019" name="Int. J. Syst. Evol. Microbiol.">
        <title>The Global Catalogue of Microorganisms (GCM) 10K type strain sequencing project: providing services to taxonomists for standard genome sequencing and annotation.</title>
        <authorList>
            <consortium name="The Broad Institute Genomics Platform"/>
            <consortium name="The Broad Institute Genome Sequencing Center for Infectious Disease"/>
            <person name="Wu L."/>
            <person name="Ma J."/>
        </authorList>
    </citation>
    <scope>NUCLEOTIDE SEQUENCE [LARGE SCALE GENOMIC DNA]</scope>
    <source>
        <strain evidence="2">VKM B-3226</strain>
    </source>
</reference>
<organism evidence="1 2">
    <name type="scientific">Paracoccus simplex</name>
    <dbReference type="NCBI Taxonomy" id="2086346"/>
    <lineage>
        <taxon>Bacteria</taxon>
        <taxon>Pseudomonadati</taxon>
        <taxon>Pseudomonadota</taxon>
        <taxon>Alphaproteobacteria</taxon>
        <taxon>Rhodobacterales</taxon>
        <taxon>Paracoccaceae</taxon>
        <taxon>Paracoccus</taxon>
    </lineage>
</organism>
<dbReference type="RefSeq" id="WP_379028933.1">
    <property type="nucleotide sequence ID" value="NZ_JBHRXE010000016.1"/>
</dbReference>
<evidence type="ECO:0000313" key="1">
    <source>
        <dbReference type="EMBL" id="MFC3569210.1"/>
    </source>
</evidence>
<evidence type="ECO:0000313" key="2">
    <source>
        <dbReference type="Proteomes" id="UP001595596"/>
    </source>
</evidence>
<keyword evidence="2" id="KW-1185">Reference proteome</keyword>
<protein>
    <recommendedName>
        <fullName evidence="3">SGNH/GDSL hydrolase family protein</fullName>
    </recommendedName>
</protein>
<sequence length="276" mass="29371">MLIGIGLGLGYHAGPAEAGAGAPSYPRTPISSDATILFAGHSFVQTAYGAPVGEEAEPFGGVLQTDWPGAALSDYAGYASLATIRALDGHLLNGSWDAAVIAEFTNPLGPGFPAFDSDQGRETLQNAYWDALDAQRAGGELIVQDIWPPQGRTDLYANATGFSQGLREWLEAHTGRPVWIIPAFPFVEALRTAYGDAIYGDGLHLVRGDSPYPRGMSYLVYSFLTQQRCPFVRAGDEAIDQLAWDILLTHECAGMGGSILYASTLVGDPLPEPLPL</sequence>
<accession>A0ABV7RWF2</accession>
<proteinExistence type="predicted"/>
<dbReference type="Proteomes" id="UP001595596">
    <property type="component" value="Unassembled WGS sequence"/>
</dbReference>
<gene>
    <name evidence="1" type="ORF">ACFOMP_07080</name>
</gene>